<dbReference type="EMBL" id="CP006691">
    <property type="protein sequence ID" value="AGT74245.1"/>
    <property type="molecule type" value="Genomic_DNA"/>
</dbReference>
<dbReference type="Proteomes" id="UP000015920">
    <property type="component" value="Chromosome"/>
</dbReference>
<evidence type="ECO:0000313" key="1">
    <source>
        <dbReference type="EMBL" id="AGT74245.1"/>
    </source>
</evidence>
<reference evidence="1 2" key="1">
    <citation type="journal article" date="2013" name="Genome Announc.">
        <title>Genome Sequences of Three hpAfrica2 Strains of Helicobacter pylori.</title>
        <authorList>
            <person name="Duncan S.S."/>
            <person name="Bertoli M.T."/>
            <person name="Kersulyte D."/>
            <person name="Valk P.L."/>
            <person name="Tamma S."/>
            <person name="Segal I."/>
            <person name="McClain M.S."/>
            <person name="Cover T.L."/>
            <person name="Berg D.E."/>
        </authorList>
    </citation>
    <scope>NUCLEOTIDE SEQUENCE [LARGE SCALE GENOMIC DNA]</scope>
    <source>
        <strain evidence="1">SouthAfrica20</strain>
    </source>
</reference>
<dbReference type="KEGG" id="hpys:HPSA20_1016"/>
<name>T1UA43_HELPX</name>
<organism evidence="1 2">
    <name type="scientific">Helicobacter pylori SouthAfrica20</name>
    <dbReference type="NCBI Taxonomy" id="1352356"/>
    <lineage>
        <taxon>Bacteria</taxon>
        <taxon>Pseudomonadati</taxon>
        <taxon>Campylobacterota</taxon>
        <taxon>Epsilonproteobacteria</taxon>
        <taxon>Campylobacterales</taxon>
        <taxon>Helicobacteraceae</taxon>
        <taxon>Helicobacter</taxon>
    </lineage>
</organism>
<dbReference type="PATRIC" id="fig|1352356.3.peg.996"/>
<sequence length="47" mass="5464">MFELVKPYKIVQKEDLLDALLDYENLGVVRFLENGHDLNELLAFIKG</sequence>
<proteinExistence type="predicted"/>
<evidence type="ECO:0000313" key="2">
    <source>
        <dbReference type="Proteomes" id="UP000015920"/>
    </source>
</evidence>
<dbReference type="HOGENOM" id="CLU_3168915_0_0_7"/>
<accession>T1UA43</accession>
<dbReference type="AlphaFoldDB" id="T1UA43"/>
<protein>
    <submittedName>
        <fullName evidence="1">Uncharacterized protein</fullName>
    </submittedName>
</protein>
<gene>
    <name evidence="1" type="ORF">HPSA20_1016</name>
</gene>